<dbReference type="GeneID" id="54325735"/>
<evidence type="ECO:0000256" key="1">
    <source>
        <dbReference type="SAM" id="MobiDB-lite"/>
    </source>
</evidence>
<feature type="domain" description="Aminotransferase class I/classII large" evidence="2">
    <location>
        <begin position="43"/>
        <end position="286"/>
    </location>
</feature>
<dbReference type="InterPro" id="IPR015421">
    <property type="entry name" value="PyrdxlP-dep_Trfase_major"/>
</dbReference>
<dbReference type="Pfam" id="PF00155">
    <property type="entry name" value="Aminotran_1_2"/>
    <property type="match status" value="1"/>
</dbReference>
<protein>
    <recommendedName>
        <fullName evidence="2">Aminotransferase class I/classII large domain-containing protein</fullName>
    </recommendedName>
</protein>
<gene>
    <name evidence="3" type="ORF">ATNIH1004_003033</name>
</gene>
<dbReference type="GO" id="GO:0030170">
    <property type="term" value="F:pyridoxal phosphate binding"/>
    <property type="evidence" value="ECO:0007669"/>
    <property type="project" value="InterPro"/>
</dbReference>
<comment type="caution">
    <text evidence="3">The sequence shown here is derived from an EMBL/GenBank/DDBJ whole genome shotgun (WGS) entry which is preliminary data.</text>
</comment>
<dbReference type="GO" id="GO:0047536">
    <property type="term" value="F:2-aminoadipate transaminase activity"/>
    <property type="evidence" value="ECO:0007669"/>
    <property type="project" value="TreeGrafter"/>
</dbReference>
<proteinExistence type="predicted"/>
<evidence type="ECO:0000313" key="3">
    <source>
        <dbReference type="EMBL" id="KAA8650349.1"/>
    </source>
</evidence>
<feature type="compositionally biased region" description="Basic and acidic residues" evidence="1">
    <location>
        <begin position="140"/>
        <end position="161"/>
    </location>
</feature>
<dbReference type="InterPro" id="IPR015422">
    <property type="entry name" value="PyrdxlP-dep_Trfase_small"/>
</dbReference>
<organism evidence="3 4">
    <name type="scientific">Aspergillus tanneri</name>
    <dbReference type="NCBI Taxonomy" id="1220188"/>
    <lineage>
        <taxon>Eukaryota</taxon>
        <taxon>Fungi</taxon>
        <taxon>Dikarya</taxon>
        <taxon>Ascomycota</taxon>
        <taxon>Pezizomycotina</taxon>
        <taxon>Eurotiomycetes</taxon>
        <taxon>Eurotiomycetidae</taxon>
        <taxon>Eurotiales</taxon>
        <taxon>Aspergillaceae</taxon>
        <taxon>Aspergillus</taxon>
        <taxon>Aspergillus subgen. Circumdati</taxon>
    </lineage>
</organism>
<sequence>MSSKNEIDLYKGSPAPGLVPTNLLKDAAAVALLDPKISEPGCDYGPEEGYLPLRENIAKWLTEVYEPVEPVVASRICITGGASQNLACLLQVFADPVQTKAIWLPQPTYHLVFQIFEDAGFYDHLRAIPEDMDGMDVETLEKELSRGEKDSPTEGGPHESISKPPRPYRKIYQHIIYCVPTHANPTGTTMTLSRREELIRVARRHNALIVSDDVYDLLSAGDSSSQRLPPRIVDLDRRLDGFQAPFGNSVSNGSFSKLICPGCRVGWAEAAGALVYGLSQCGSNISGGAPCQLMSTFINQLLENGTLITHIEDTVIPACARRFVAITTAIKKRLSPLGVTLQPDPEGTLLTGGFFVWLSLPSPLNSTEMGRFLQFLGTGYQSFFIED</sequence>
<dbReference type="InterPro" id="IPR015424">
    <property type="entry name" value="PyrdxlP-dep_Trfase"/>
</dbReference>
<dbReference type="RefSeq" id="XP_033429710.1">
    <property type="nucleotide sequence ID" value="XM_033567715.1"/>
</dbReference>
<dbReference type="PANTHER" id="PTHR42858:SF1">
    <property type="entry name" value="LD15494P"/>
    <property type="match status" value="1"/>
</dbReference>
<dbReference type="PANTHER" id="PTHR42858">
    <property type="entry name" value="AMINOTRANSFERASE"/>
    <property type="match status" value="1"/>
</dbReference>
<dbReference type="AlphaFoldDB" id="A0A5M9N082"/>
<reference evidence="3 4" key="1">
    <citation type="submission" date="2019-08" db="EMBL/GenBank/DDBJ databases">
        <title>The genome sequence of a newly discovered highly antifungal drug resistant Aspergillus species, Aspergillus tanneri NIH 1004.</title>
        <authorList>
            <person name="Mounaud S."/>
            <person name="Singh I."/>
            <person name="Joardar V."/>
            <person name="Pakala S."/>
            <person name="Pakala S."/>
            <person name="Venepally P."/>
            <person name="Chung J.K."/>
            <person name="Losada L."/>
            <person name="Nierman W.C."/>
        </authorList>
    </citation>
    <scope>NUCLEOTIDE SEQUENCE [LARGE SCALE GENOMIC DNA]</scope>
    <source>
        <strain evidence="3 4">NIH1004</strain>
    </source>
</reference>
<dbReference type="OrthoDB" id="7042322at2759"/>
<dbReference type="EMBL" id="QUQM01000001">
    <property type="protein sequence ID" value="KAA8650349.1"/>
    <property type="molecule type" value="Genomic_DNA"/>
</dbReference>
<dbReference type="Gene3D" id="3.40.640.10">
    <property type="entry name" value="Type I PLP-dependent aspartate aminotransferase-like (Major domain)"/>
    <property type="match status" value="1"/>
</dbReference>
<feature type="region of interest" description="Disordered" evidence="1">
    <location>
        <begin position="140"/>
        <end position="165"/>
    </location>
</feature>
<dbReference type="FunFam" id="3.40.640.10:FF:000080">
    <property type="entry name" value="Aminotransferase, putative"/>
    <property type="match status" value="1"/>
</dbReference>
<dbReference type="SUPFAM" id="SSF53383">
    <property type="entry name" value="PLP-dependent transferases"/>
    <property type="match status" value="1"/>
</dbReference>
<evidence type="ECO:0000259" key="2">
    <source>
        <dbReference type="Pfam" id="PF00155"/>
    </source>
</evidence>
<evidence type="ECO:0000313" key="4">
    <source>
        <dbReference type="Proteomes" id="UP000324241"/>
    </source>
</evidence>
<dbReference type="Gene3D" id="3.90.1150.10">
    <property type="entry name" value="Aspartate Aminotransferase, domain 1"/>
    <property type="match status" value="1"/>
</dbReference>
<accession>A0A5M9N082</accession>
<dbReference type="VEuPathDB" id="FungiDB:EYZ11_003915"/>
<dbReference type="InterPro" id="IPR004839">
    <property type="entry name" value="Aminotransferase_I/II_large"/>
</dbReference>
<dbReference type="Proteomes" id="UP000324241">
    <property type="component" value="Unassembled WGS sequence"/>
</dbReference>
<dbReference type="CDD" id="cd00609">
    <property type="entry name" value="AAT_like"/>
    <property type="match status" value="1"/>
</dbReference>
<name>A0A5M9N082_9EURO</name>